<dbReference type="OrthoDB" id="4502894at2759"/>
<gene>
    <name evidence="2" type="ORF">EI97DRAFT_436694</name>
</gene>
<evidence type="ECO:0000313" key="2">
    <source>
        <dbReference type="EMBL" id="KAF2272763.1"/>
    </source>
</evidence>
<dbReference type="EMBL" id="ML986517">
    <property type="protein sequence ID" value="KAF2272763.1"/>
    <property type="molecule type" value="Genomic_DNA"/>
</dbReference>
<keyword evidence="1" id="KW-0812">Transmembrane</keyword>
<evidence type="ECO:0000256" key="1">
    <source>
        <dbReference type="SAM" id="Phobius"/>
    </source>
</evidence>
<feature type="transmembrane region" description="Helical" evidence="1">
    <location>
        <begin position="71"/>
        <end position="92"/>
    </location>
</feature>
<protein>
    <submittedName>
        <fullName evidence="2">Uncharacterized protein</fullName>
    </submittedName>
</protein>
<dbReference type="Proteomes" id="UP000800097">
    <property type="component" value="Unassembled WGS sequence"/>
</dbReference>
<feature type="transmembrane region" description="Helical" evidence="1">
    <location>
        <begin position="12"/>
        <end position="34"/>
    </location>
</feature>
<accession>A0A6A6J9A7</accession>
<keyword evidence="1" id="KW-1133">Transmembrane helix</keyword>
<reference evidence="2" key="1">
    <citation type="journal article" date="2020" name="Stud. Mycol.">
        <title>101 Dothideomycetes genomes: a test case for predicting lifestyles and emergence of pathogens.</title>
        <authorList>
            <person name="Haridas S."/>
            <person name="Albert R."/>
            <person name="Binder M."/>
            <person name="Bloem J."/>
            <person name="Labutti K."/>
            <person name="Salamov A."/>
            <person name="Andreopoulos B."/>
            <person name="Baker S."/>
            <person name="Barry K."/>
            <person name="Bills G."/>
            <person name="Bluhm B."/>
            <person name="Cannon C."/>
            <person name="Castanera R."/>
            <person name="Culley D."/>
            <person name="Daum C."/>
            <person name="Ezra D."/>
            <person name="Gonzalez J."/>
            <person name="Henrissat B."/>
            <person name="Kuo A."/>
            <person name="Liang C."/>
            <person name="Lipzen A."/>
            <person name="Lutzoni F."/>
            <person name="Magnuson J."/>
            <person name="Mondo S."/>
            <person name="Nolan M."/>
            <person name="Ohm R."/>
            <person name="Pangilinan J."/>
            <person name="Park H.-J."/>
            <person name="Ramirez L."/>
            <person name="Alfaro M."/>
            <person name="Sun H."/>
            <person name="Tritt A."/>
            <person name="Yoshinaga Y."/>
            <person name="Zwiers L.-H."/>
            <person name="Turgeon B."/>
            <person name="Goodwin S."/>
            <person name="Spatafora J."/>
            <person name="Crous P."/>
            <person name="Grigoriev I."/>
        </authorList>
    </citation>
    <scope>NUCLEOTIDE SEQUENCE</scope>
    <source>
        <strain evidence="2">CBS 379.55</strain>
    </source>
</reference>
<organism evidence="2 3">
    <name type="scientific">Westerdykella ornata</name>
    <dbReference type="NCBI Taxonomy" id="318751"/>
    <lineage>
        <taxon>Eukaryota</taxon>
        <taxon>Fungi</taxon>
        <taxon>Dikarya</taxon>
        <taxon>Ascomycota</taxon>
        <taxon>Pezizomycotina</taxon>
        <taxon>Dothideomycetes</taxon>
        <taxon>Pleosporomycetidae</taxon>
        <taxon>Pleosporales</taxon>
        <taxon>Sporormiaceae</taxon>
        <taxon>Westerdykella</taxon>
    </lineage>
</organism>
<name>A0A6A6J9A7_WESOR</name>
<dbReference type="AlphaFoldDB" id="A0A6A6J9A7"/>
<dbReference type="RefSeq" id="XP_033650302.1">
    <property type="nucleotide sequence ID" value="XM_033799177.1"/>
</dbReference>
<proteinExistence type="predicted"/>
<keyword evidence="3" id="KW-1185">Reference proteome</keyword>
<evidence type="ECO:0000313" key="3">
    <source>
        <dbReference type="Proteomes" id="UP000800097"/>
    </source>
</evidence>
<keyword evidence="1" id="KW-0472">Membrane</keyword>
<dbReference type="GeneID" id="54552352"/>
<sequence>MGAVLSAIATIFYYATFPIVQVLRLVIFILSPFWTLTKFVLLPVTYAAHGIFAILLFPLRLRLLERLETLYIYVGIAGLIGCLVGVILHVIFNALSSTLAFNGAAEGRRTRPSTVAEYRAGRQRATQEEPYGLSASAIQKRRARHKQSNRILRTIADVDVSSDDVSSGLG</sequence>
<feature type="transmembrane region" description="Helical" evidence="1">
    <location>
        <begin position="40"/>
        <end position="59"/>
    </location>
</feature>